<organism evidence="2 3">
    <name type="scientific">Amycolatopsis marina</name>
    <dbReference type="NCBI Taxonomy" id="490629"/>
    <lineage>
        <taxon>Bacteria</taxon>
        <taxon>Bacillati</taxon>
        <taxon>Actinomycetota</taxon>
        <taxon>Actinomycetes</taxon>
        <taxon>Pseudonocardiales</taxon>
        <taxon>Pseudonocardiaceae</taxon>
        <taxon>Amycolatopsis</taxon>
    </lineage>
</organism>
<evidence type="ECO:0000256" key="1">
    <source>
        <dbReference type="SAM" id="Phobius"/>
    </source>
</evidence>
<keyword evidence="1" id="KW-0812">Transmembrane</keyword>
<gene>
    <name evidence="2" type="ORF">SAMN05216266_10456</name>
</gene>
<sequence length="119" mass="12634">MNRLLIAGRVAAVAVSVPTFLYLFPNDRFRSDNLFLVPDLVLCVVLIVGAFLPARQAVPVLGFGFAFAGGVIGTAVSSYVARGSFNIFTALIALVCLVMGVLLVWHGREERSGLSVPAP</sequence>
<keyword evidence="1" id="KW-1133">Transmembrane helix</keyword>
<evidence type="ECO:0000313" key="2">
    <source>
        <dbReference type="EMBL" id="SFB05137.1"/>
    </source>
</evidence>
<name>A0A1I0XWW2_9PSEU</name>
<dbReference type="AlphaFoldDB" id="A0A1I0XWW2"/>
<protein>
    <submittedName>
        <fullName evidence="2">Uncharacterized protein</fullName>
    </submittedName>
</protein>
<feature type="transmembrane region" description="Helical" evidence="1">
    <location>
        <begin position="60"/>
        <end position="80"/>
    </location>
</feature>
<accession>A0A1I0XWW2</accession>
<dbReference type="RefSeq" id="WP_091671743.1">
    <property type="nucleotide sequence ID" value="NZ_FOKG01000004.1"/>
</dbReference>
<evidence type="ECO:0000313" key="3">
    <source>
        <dbReference type="Proteomes" id="UP000243799"/>
    </source>
</evidence>
<dbReference type="EMBL" id="FOKG01000004">
    <property type="protein sequence ID" value="SFB05137.1"/>
    <property type="molecule type" value="Genomic_DNA"/>
</dbReference>
<proteinExistence type="predicted"/>
<keyword evidence="1" id="KW-0472">Membrane</keyword>
<feature type="transmembrane region" description="Helical" evidence="1">
    <location>
        <begin position="36"/>
        <end position="54"/>
    </location>
</feature>
<keyword evidence="3" id="KW-1185">Reference proteome</keyword>
<feature type="transmembrane region" description="Helical" evidence="1">
    <location>
        <begin position="87"/>
        <end position="105"/>
    </location>
</feature>
<feature type="transmembrane region" description="Helical" evidence="1">
    <location>
        <begin position="6"/>
        <end position="24"/>
    </location>
</feature>
<dbReference type="Proteomes" id="UP000243799">
    <property type="component" value="Unassembled WGS sequence"/>
</dbReference>
<reference evidence="3" key="1">
    <citation type="submission" date="2016-10" db="EMBL/GenBank/DDBJ databases">
        <authorList>
            <person name="Varghese N."/>
            <person name="Submissions S."/>
        </authorList>
    </citation>
    <scope>NUCLEOTIDE SEQUENCE [LARGE SCALE GENOMIC DNA]</scope>
    <source>
        <strain evidence="3">CGMCC 4.3568</strain>
    </source>
</reference>
<dbReference type="STRING" id="490629.SAMN05216266_10456"/>
<dbReference type="OrthoDB" id="4557591at2"/>